<accession>V4R221</accession>
<dbReference type="Pfam" id="PF01724">
    <property type="entry name" value="DUF29"/>
    <property type="match status" value="1"/>
</dbReference>
<evidence type="ECO:0000313" key="2">
    <source>
        <dbReference type="Proteomes" id="UP000017819"/>
    </source>
</evidence>
<name>V4R221_9HYPH</name>
<evidence type="ECO:0000313" key="1">
    <source>
        <dbReference type="EMBL" id="ESR25987.1"/>
    </source>
</evidence>
<protein>
    <recommendedName>
        <fullName evidence="3">DUF29 domain-containing protein</fullName>
    </recommendedName>
</protein>
<reference evidence="1 2" key="1">
    <citation type="journal article" date="2014" name="Genome Announc.">
        <title>Draft Genome Sequence of Lutibaculum baratangense Strain AMV1T, Isolated from a Mud Volcano in Andamans, India.</title>
        <authorList>
            <person name="Singh A."/>
            <person name="Sreenivas A."/>
            <person name="Sathyanarayana Reddy G."/>
            <person name="Pinnaka A.K."/>
            <person name="Shivaji S."/>
        </authorList>
    </citation>
    <scope>NUCLEOTIDE SEQUENCE [LARGE SCALE GENOMIC DNA]</scope>
    <source>
        <strain evidence="1 2">AMV1</strain>
    </source>
</reference>
<dbReference type="PANTHER" id="PTHR34235">
    <property type="entry name" value="SLR1203 PROTEIN-RELATED"/>
    <property type="match status" value="1"/>
</dbReference>
<sequence>MDAAHLDEQDGDFVAWTERQSRILRGIPGGTIGLDTERLAEEVADLGRSEIRETSSLLRQVLVHLIKLAAEPDAEAAAHWLDEVLAFQGDAVLACSPGIRKRIDLPTIWRLACNGARRSLEDRGIVVTGLPEACPFTLDELLEVEFDPRAAAGRLPSGPTRQART</sequence>
<dbReference type="PANTHER" id="PTHR34235:SF4">
    <property type="entry name" value="SLR0291 PROTEIN"/>
    <property type="match status" value="1"/>
</dbReference>
<dbReference type="EMBL" id="AWXZ01000017">
    <property type="protein sequence ID" value="ESR25987.1"/>
    <property type="molecule type" value="Genomic_DNA"/>
</dbReference>
<proteinExistence type="predicted"/>
<evidence type="ECO:0008006" key="3">
    <source>
        <dbReference type="Google" id="ProtNLM"/>
    </source>
</evidence>
<keyword evidence="2" id="KW-1185">Reference proteome</keyword>
<comment type="caution">
    <text evidence="1">The sequence shown here is derived from an EMBL/GenBank/DDBJ whole genome shotgun (WGS) entry which is preliminary data.</text>
</comment>
<dbReference type="Proteomes" id="UP000017819">
    <property type="component" value="Unassembled WGS sequence"/>
</dbReference>
<dbReference type="OrthoDB" id="425753at2"/>
<dbReference type="eggNOG" id="ENOG5032WIF">
    <property type="taxonomic scope" value="Bacteria"/>
</dbReference>
<dbReference type="PATRIC" id="fig|631454.5.peg.1307"/>
<gene>
    <name evidence="1" type="ORF">N177_1322</name>
</gene>
<dbReference type="AlphaFoldDB" id="V4R221"/>
<dbReference type="RefSeq" id="WP_023431467.1">
    <property type="nucleotide sequence ID" value="NZ_AWXZ01000017.1"/>
</dbReference>
<dbReference type="Gene3D" id="1.20.1220.20">
    <property type="entry name" value="Uncharcterised protein PF01724"/>
    <property type="match status" value="1"/>
</dbReference>
<dbReference type="STRING" id="631454.N177_1322"/>
<dbReference type="InterPro" id="IPR002636">
    <property type="entry name" value="DUF29"/>
</dbReference>
<organism evidence="1 2">
    <name type="scientific">Lutibaculum baratangense AMV1</name>
    <dbReference type="NCBI Taxonomy" id="631454"/>
    <lineage>
        <taxon>Bacteria</taxon>
        <taxon>Pseudomonadati</taxon>
        <taxon>Pseudomonadota</taxon>
        <taxon>Alphaproteobacteria</taxon>
        <taxon>Hyphomicrobiales</taxon>
        <taxon>Tepidamorphaceae</taxon>
        <taxon>Lutibaculum</taxon>
    </lineage>
</organism>